<dbReference type="SUPFAM" id="SSF52540">
    <property type="entry name" value="P-loop containing nucleoside triphosphate hydrolases"/>
    <property type="match status" value="1"/>
</dbReference>
<reference evidence="1" key="1">
    <citation type="submission" date="2019-08" db="EMBL/GenBank/DDBJ databases">
        <authorList>
            <person name="Kucharzyk K."/>
            <person name="Murdoch R.W."/>
            <person name="Higgins S."/>
            <person name="Loffler F."/>
        </authorList>
    </citation>
    <scope>NUCLEOTIDE SEQUENCE</scope>
</reference>
<dbReference type="InterPro" id="IPR027417">
    <property type="entry name" value="P-loop_NTPase"/>
</dbReference>
<dbReference type="AlphaFoldDB" id="A0A645H4F4"/>
<dbReference type="NCBIfam" id="NF004637">
    <property type="entry name" value="PRK05986.1"/>
    <property type="match status" value="1"/>
</dbReference>
<dbReference type="CDD" id="cd00561">
    <property type="entry name" value="CobA_ACA"/>
    <property type="match status" value="1"/>
</dbReference>
<keyword evidence="1" id="KW-0808">Transferase</keyword>
<dbReference type="PIRSF" id="PIRSF015617">
    <property type="entry name" value="Adensltrnsf_CobA"/>
    <property type="match status" value="1"/>
</dbReference>
<comment type="caution">
    <text evidence="1">The sequence shown here is derived from an EMBL/GenBank/DDBJ whole genome shotgun (WGS) entry which is preliminary data.</text>
</comment>
<name>A0A645H4F4_9ZZZZ</name>
<evidence type="ECO:0000313" key="1">
    <source>
        <dbReference type="EMBL" id="MPN30713.1"/>
    </source>
</evidence>
<protein>
    <submittedName>
        <fullName evidence="1">Cob(I)yrinic acid a,c-diamide adenosyltransferase</fullName>
        <ecNumber evidence="1">2.5.1.17</ecNumber>
    </submittedName>
</protein>
<dbReference type="GO" id="GO:0005524">
    <property type="term" value="F:ATP binding"/>
    <property type="evidence" value="ECO:0007669"/>
    <property type="project" value="InterPro"/>
</dbReference>
<dbReference type="EMBL" id="VSSQ01081934">
    <property type="protein sequence ID" value="MPN30713.1"/>
    <property type="molecule type" value="Genomic_DNA"/>
</dbReference>
<dbReference type="PANTHER" id="PTHR46638">
    <property type="entry name" value="CORRINOID ADENOSYLTRANSFERASE"/>
    <property type="match status" value="1"/>
</dbReference>
<dbReference type="InterPro" id="IPR003724">
    <property type="entry name" value="CblAdoTrfase_CobA"/>
</dbReference>
<dbReference type="Pfam" id="PF02572">
    <property type="entry name" value="CobA_CobO_BtuR"/>
    <property type="match status" value="1"/>
</dbReference>
<proteinExistence type="predicted"/>
<dbReference type="GO" id="GO:0008817">
    <property type="term" value="F:corrinoid adenosyltransferase activity"/>
    <property type="evidence" value="ECO:0007669"/>
    <property type="project" value="UniProtKB-EC"/>
</dbReference>
<dbReference type="EC" id="2.5.1.17" evidence="1"/>
<dbReference type="PANTHER" id="PTHR46638:SF1">
    <property type="entry name" value="CORRINOID ADENOSYLTRANSFERASE"/>
    <property type="match status" value="1"/>
</dbReference>
<sequence>MNGYIQVYTGNGKGKTTAALGLSIRAVGARKKVFFGQFVKGKYYSEVEFIKNNIPEITIKQFGLGCFIVNSPTSKDIEAAQKGLMEVSSILESGKYDVVVLDEANIAIYYNLFSVDDLINVISKRKDETEIIITGRYAPDKLLELADLVTEMKEIKHYYTKDVEAREGIEY</sequence>
<dbReference type="Gene3D" id="3.40.50.300">
    <property type="entry name" value="P-loop containing nucleotide triphosphate hydrolases"/>
    <property type="match status" value="1"/>
</dbReference>
<gene>
    <name evidence="1" type="primary">btuR_18</name>
    <name evidence="1" type="ORF">SDC9_178184</name>
</gene>
<dbReference type="GO" id="GO:0009236">
    <property type="term" value="P:cobalamin biosynthetic process"/>
    <property type="evidence" value="ECO:0007669"/>
    <property type="project" value="InterPro"/>
</dbReference>
<organism evidence="1">
    <name type="scientific">bioreactor metagenome</name>
    <dbReference type="NCBI Taxonomy" id="1076179"/>
    <lineage>
        <taxon>unclassified sequences</taxon>
        <taxon>metagenomes</taxon>
        <taxon>ecological metagenomes</taxon>
    </lineage>
</organism>
<accession>A0A645H4F4</accession>